<feature type="domain" description="TadE-like" evidence="2">
    <location>
        <begin position="14"/>
        <end position="56"/>
    </location>
</feature>
<accession>A0A3D9V7Y3</accession>
<dbReference type="RefSeq" id="WP_115851019.1">
    <property type="nucleotide sequence ID" value="NZ_QTUC01000001.1"/>
</dbReference>
<dbReference type="Pfam" id="PF07811">
    <property type="entry name" value="TadE"/>
    <property type="match status" value="1"/>
</dbReference>
<dbReference type="EMBL" id="QTUC01000001">
    <property type="protein sequence ID" value="REF37579.1"/>
    <property type="molecule type" value="Genomic_DNA"/>
</dbReference>
<keyword evidence="4" id="KW-1185">Reference proteome</keyword>
<keyword evidence="1" id="KW-0812">Transmembrane</keyword>
<name>A0A3D9V7Y3_THECX</name>
<keyword evidence="1" id="KW-0472">Membrane</keyword>
<organism evidence="3 4">
    <name type="scientific">Thermasporomyces composti</name>
    <dbReference type="NCBI Taxonomy" id="696763"/>
    <lineage>
        <taxon>Bacteria</taxon>
        <taxon>Bacillati</taxon>
        <taxon>Actinomycetota</taxon>
        <taxon>Actinomycetes</taxon>
        <taxon>Propionibacteriales</taxon>
        <taxon>Nocardioidaceae</taxon>
        <taxon>Thermasporomyces</taxon>
    </lineage>
</organism>
<sequence>MPRRRGDARSSERGASVVEFVLVMVVLLPLFLGVLQLGLFLHVRNTLVACAHEGARQAANYDGTAAEGVAVTQNCIAGALSPNLARGVSASMTSVSGQPVVAMRVRARMPALGLWGPSFAFTVSGHAVKEPTP</sequence>
<comment type="caution">
    <text evidence="3">The sequence shown here is derived from an EMBL/GenBank/DDBJ whole genome shotgun (WGS) entry which is preliminary data.</text>
</comment>
<feature type="transmembrane region" description="Helical" evidence="1">
    <location>
        <begin position="20"/>
        <end position="41"/>
    </location>
</feature>
<keyword evidence="1" id="KW-1133">Transmembrane helix</keyword>
<protein>
    <submittedName>
        <fullName evidence="3">TadE-like protein</fullName>
    </submittedName>
</protein>
<dbReference type="AlphaFoldDB" id="A0A3D9V7Y3"/>
<gene>
    <name evidence="3" type="ORF">DFJ64_3023</name>
</gene>
<dbReference type="InterPro" id="IPR012495">
    <property type="entry name" value="TadE-like_dom"/>
</dbReference>
<reference evidence="3 4" key="1">
    <citation type="submission" date="2018-08" db="EMBL/GenBank/DDBJ databases">
        <title>Sequencing the genomes of 1000 actinobacteria strains.</title>
        <authorList>
            <person name="Klenk H.-P."/>
        </authorList>
    </citation>
    <scope>NUCLEOTIDE SEQUENCE [LARGE SCALE GENOMIC DNA]</scope>
    <source>
        <strain evidence="3 4">DSM 22891</strain>
    </source>
</reference>
<evidence type="ECO:0000256" key="1">
    <source>
        <dbReference type="SAM" id="Phobius"/>
    </source>
</evidence>
<dbReference type="Proteomes" id="UP000256485">
    <property type="component" value="Unassembled WGS sequence"/>
</dbReference>
<evidence type="ECO:0000259" key="2">
    <source>
        <dbReference type="Pfam" id="PF07811"/>
    </source>
</evidence>
<dbReference type="OrthoDB" id="3826566at2"/>
<evidence type="ECO:0000313" key="4">
    <source>
        <dbReference type="Proteomes" id="UP000256485"/>
    </source>
</evidence>
<proteinExistence type="predicted"/>
<evidence type="ECO:0000313" key="3">
    <source>
        <dbReference type="EMBL" id="REF37579.1"/>
    </source>
</evidence>